<dbReference type="GeneID" id="64627548"/>
<dbReference type="Proteomes" id="UP000807769">
    <property type="component" value="Unassembled WGS sequence"/>
</dbReference>
<name>A0A9P7J6T8_9AGAM</name>
<keyword evidence="1" id="KW-1133">Transmembrane helix</keyword>
<organism evidence="3 4">
    <name type="scientific">Suillus subaureus</name>
    <dbReference type="NCBI Taxonomy" id="48587"/>
    <lineage>
        <taxon>Eukaryota</taxon>
        <taxon>Fungi</taxon>
        <taxon>Dikarya</taxon>
        <taxon>Basidiomycota</taxon>
        <taxon>Agaricomycotina</taxon>
        <taxon>Agaricomycetes</taxon>
        <taxon>Agaricomycetidae</taxon>
        <taxon>Boletales</taxon>
        <taxon>Suillineae</taxon>
        <taxon>Suillaceae</taxon>
        <taxon>Suillus</taxon>
    </lineage>
</organism>
<protein>
    <recommendedName>
        <fullName evidence="2">DUF6533 domain-containing protein</fullName>
    </recommendedName>
</protein>
<keyword evidence="1" id="KW-0812">Transmembrane</keyword>
<keyword evidence="4" id="KW-1185">Reference proteome</keyword>
<feature type="domain" description="DUF6533" evidence="2">
    <location>
        <begin position="23"/>
        <end position="58"/>
    </location>
</feature>
<gene>
    <name evidence="3" type="ORF">BJ212DRAFT_1303995</name>
</gene>
<dbReference type="Pfam" id="PF20151">
    <property type="entry name" value="DUF6533"/>
    <property type="match status" value="1"/>
</dbReference>
<accession>A0A9P7J6T8</accession>
<evidence type="ECO:0000313" key="3">
    <source>
        <dbReference type="EMBL" id="KAG1805536.1"/>
    </source>
</evidence>
<sequence>MAPSPEFMQDVWVRKMFCTTGHTLLVYDYFLTLKDEVCYIWNRPWTIVKVMFLINRYGNLIGQTFIRLEEAGLLSHGSQVSRFIFLLSNCSHAYVGHLGTQKRVAKILIWSYAFYILVLTGTAMYGATIPIQFAQLDVTHICIGTAPILFVSTMRCLRIYSREFQSLYPSDLLHILFRDAIVFFIKKKRTAYADNPKCFIAKAFSTPIVSVAGQRLVLNLRGSEGRTYSTRDLSREVDRQLEAFAAADSPCRDDMGHPESGEK</sequence>
<evidence type="ECO:0000259" key="2">
    <source>
        <dbReference type="Pfam" id="PF20151"/>
    </source>
</evidence>
<evidence type="ECO:0000313" key="4">
    <source>
        <dbReference type="Proteomes" id="UP000807769"/>
    </source>
</evidence>
<feature type="transmembrane region" description="Helical" evidence="1">
    <location>
        <begin position="107"/>
        <end position="126"/>
    </location>
</feature>
<dbReference type="RefSeq" id="XP_041187289.1">
    <property type="nucleotide sequence ID" value="XM_041333531.1"/>
</dbReference>
<proteinExistence type="predicted"/>
<reference evidence="3" key="1">
    <citation type="journal article" date="2020" name="New Phytol.">
        <title>Comparative genomics reveals dynamic genome evolution in host specialist ectomycorrhizal fungi.</title>
        <authorList>
            <person name="Lofgren L.A."/>
            <person name="Nguyen N.H."/>
            <person name="Vilgalys R."/>
            <person name="Ruytinx J."/>
            <person name="Liao H.L."/>
            <person name="Branco S."/>
            <person name="Kuo A."/>
            <person name="LaButti K."/>
            <person name="Lipzen A."/>
            <person name="Andreopoulos W."/>
            <person name="Pangilinan J."/>
            <person name="Riley R."/>
            <person name="Hundley H."/>
            <person name="Na H."/>
            <person name="Barry K."/>
            <person name="Grigoriev I.V."/>
            <person name="Stajich J.E."/>
            <person name="Kennedy P.G."/>
        </authorList>
    </citation>
    <scope>NUCLEOTIDE SEQUENCE</scope>
    <source>
        <strain evidence="3">MN1</strain>
    </source>
</reference>
<evidence type="ECO:0000256" key="1">
    <source>
        <dbReference type="SAM" id="Phobius"/>
    </source>
</evidence>
<dbReference type="OrthoDB" id="2638860at2759"/>
<feature type="transmembrane region" description="Helical" evidence="1">
    <location>
        <begin position="138"/>
        <end position="157"/>
    </location>
</feature>
<dbReference type="InterPro" id="IPR045340">
    <property type="entry name" value="DUF6533"/>
</dbReference>
<keyword evidence="1" id="KW-0472">Membrane</keyword>
<comment type="caution">
    <text evidence="3">The sequence shown here is derived from an EMBL/GenBank/DDBJ whole genome shotgun (WGS) entry which is preliminary data.</text>
</comment>
<dbReference type="EMBL" id="JABBWG010000052">
    <property type="protein sequence ID" value="KAG1805536.1"/>
    <property type="molecule type" value="Genomic_DNA"/>
</dbReference>
<dbReference type="AlphaFoldDB" id="A0A9P7J6T8"/>